<proteinExistence type="predicted"/>
<dbReference type="EMBL" id="CM000129">
    <property type="protein sequence ID" value="EAY95875.1"/>
    <property type="molecule type" value="Genomic_DNA"/>
</dbReference>
<feature type="region of interest" description="Disordered" evidence="1">
    <location>
        <begin position="1"/>
        <end position="30"/>
    </location>
</feature>
<reference evidence="2 3" key="1">
    <citation type="journal article" date="2005" name="PLoS Biol.">
        <title>The genomes of Oryza sativa: a history of duplications.</title>
        <authorList>
            <person name="Yu J."/>
            <person name="Wang J."/>
            <person name="Lin W."/>
            <person name="Li S."/>
            <person name="Li H."/>
            <person name="Zhou J."/>
            <person name="Ni P."/>
            <person name="Dong W."/>
            <person name="Hu S."/>
            <person name="Zeng C."/>
            <person name="Zhang J."/>
            <person name="Zhang Y."/>
            <person name="Li R."/>
            <person name="Xu Z."/>
            <person name="Li S."/>
            <person name="Li X."/>
            <person name="Zheng H."/>
            <person name="Cong L."/>
            <person name="Lin L."/>
            <person name="Yin J."/>
            <person name="Geng J."/>
            <person name="Li G."/>
            <person name="Shi J."/>
            <person name="Liu J."/>
            <person name="Lv H."/>
            <person name="Li J."/>
            <person name="Wang J."/>
            <person name="Deng Y."/>
            <person name="Ran L."/>
            <person name="Shi X."/>
            <person name="Wang X."/>
            <person name="Wu Q."/>
            <person name="Li C."/>
            <person name="Ren X."/>
            <person name="Wang J."/>
            <person name="Wang X."/>
            <person name="Li D."/>
            <person name="Liu D."/>
            <person name="Zhang X."/>
            <person name="Ji Z."/>
            <person name="Zhao W."/>
            <person name="Sun Y."/>
            <person name="Zhang Z."/>
            <person name="Bao J."/>
            <person name="Han Y."/>
            <person name="Dong L."/>
            <person name="Ji J."/>
            <person name="Chen P."/>
            <person name="Wu S."/>
            <person name="Liu J."/>
            <person name="Xiao Y."/>
            <person name="Bu D."/>
            <person name="Tan J."/>
            <person name="Yang L."/>
            <person name="Ye C."/>
            <person name="Zhang J."/>
            <person name="Xu J."/>
            <person name="Zhou Y."/>
            <person name="Yu Y."/>
            <person name="Zhang B."/>
            <person name="Zhuang S."/>
            <person name="Wei H."/>
            <person name="Liu B."/>
            <person name="Lei M."/>
            <person name="Yu H."/>
            <person name="Li Y."/>
            <person name="Xu H."/>
            <person name="Wei S."/>
            <person name="He X."/>
            <person name="Fang L."/>
            <person name="Zhang Z."/>
            <person name="Zhang Y."/>
            <person name="Huang X."/>
            <person name="Su Z."/>
            <person name="Tong W."/>
            <person name="Li J."/>
            <person name="Tong Z."/>
            <person name="Li S."/>
            <person name="Ye J."/>
            <person name="Wang L."/>
            <person name="Fang L."/>
            <person name="Lei T."/>
            <person name="Chen C."/>
            <person name="Chen H."/>
            <person name="Xu Z."/>
            <person name="Li H."/>
            <person name="Huang H."/>
            <person name="Zhang F."/>
            <person name="Xu H."/>
            <person name="Li N."/>
            <person name="Zhao C."/>
            <person name="Li S."/>
            <person name="Dong L."/>
            <person name="Huang Y."/>
            <person name="Li L."/>
            <person name="Xi Y."/>
            <person name="Qi Q."/>
            <person name="Li W."/>
            <person name="Zhang B."/>
            <person name="Hu W."/>
            <person name="Zhang Y."/>
            <person name="Tian X."/>
            <person name="Jiao Y."/>
            <person name="Liang X."/>
            <person name="Jin J."/>
            <person name="Gao L."/>
            <person name="Zheng W."/>
            <person name="Hao B."/>
            <person name="Liu S."/>
            <person name="Wang W."/>
            <person name="Yuan L."/>
            <person name="Cao M."/>
            <person name="McDermott J."/>
            <person name="Samudrala R."/>
            <person name="Wang J."/>
            <person name="Wong G.K."/>
            <person name="Yang H."/>
        </authorList>
    </citation>
    <scope>NUCLEOTIDE SEQUENCE [LARGE SCALE GENOMIC DNA]</scope>
    <source>
        <strain evidence="3">cv. 93-11</strain>
    </source>
</reference>
<evidence type="ECO:0000256" key="1">
    <source>
        <dbReference type="SAM" id="MobiDB-lite"/>
    </source>
</evidence>
<evidence type="ECO:0000313" key="3">
    <source>
        <dbReference type="Proteomes" id="UP000007015"/>
    </source>
</evidence>
<sequence length="155" mass="16518">MLLSDTQQQQDARKPGAVRRPPAAPPDTRVTHVEIPIGPREDDQMGDGALLEHAFAKCLGGLVSVVMQEVQLVLAFPTGEITAVYLCGHGQQAAALGGGGGGSAVSVSLGEKYAEDIRFVCMILSIRKDSVAHLHQPSLVLLQQMLTPTVRNQRN</sequence>
<protein>
    <submittedName>
        <fullName evidence="2">Uncharacterized protein</fullName>
    </submittedName>
</protein>
<dbReference type="Gramene" id="BGIOSGA014189-TA">
    <property type="protein sequence ID" value="BGIOSGA014189-PA"/>
    <property type="gene ID" value="BGIOSGA014189"/>
</dbReference>
<evidence type="ECO:0000313" key="2">
    <source>
        <dbReference type="EMBL" id="EAY95875.1"/>
    </source>
</evidence>
<keyword evidence="3" id="KW-1185">Reference proteome</keyword>
<name>A2XYG5_ORYSI</name>
<dbReference type="OMA" id="LCGHGQQ"/>
<dbReference type="AlphaFoldDB" id="A2XYG5"/>
<gene>
    <name evidence="2" type="ORF">OsI_17741</name>
</gene>
<feature type="compositionally biased region" description="Polar residues" evidence="1">
    <location>
        <begin position="1"/>
        <end position="10"/>
    </location>
</feature>
<accession>A2XYG5</accession>
<dbReference type="HOGENOM" id="CLU_143133_0_0_1"/>
<dbReference type="Proteomes" id="UP000007015">
    <property type="component" value="Chromosome 4"/>
</dbReference>
<dbReference type="STRING" id="39946.A2XYG5"/>
<organism evidence="2 3">
    <name type="scientific">Oryza sativa subsp. indica</name>
    <name type="common">Rice</name>
    <dbReference type="NCBI Taxonomy" id="39946"/>
    <lineage>
        <taxon>Eukaryota</taxon>
        <taxon>Viridiplantae</taxon>
        <taxon>Streptophyta</taxon>
        <taxon>Embryophyta</taxon>
        <taxon>Tracheophyta</taxon>
        <taxon>Spermatophyta</taxon>
        <taxon>Magnoliopsida</taxon>
        <taxon>Liliopsida</taxon>
        <taxon>Poales</taxon>
        <taxon>Poaceae</taxon>
        <taxon>BOP clade</taxon>
        <taxon>Oryzoideae</taxon>
        <taxon>Oryzeae</taxon>
        <taxon>Oryzinae</taxon>
        <taxon>Oryza</taxon>
        <taxon>Oryza sativa</taxon>
    </lineage>
</organism>